<dbReference type="InterPro" id="IPR009081">
    <property type="entry name" value="PP-bd_ACP"/>
</dbReference>
<keyword evidence="3" id="KW-1185">Reference proteome</keyword>
<name>A0A540X451_9BACT</name>
<evidence type="ECO:0000313" key="2">
    <source>
        <dbReference type="EMBL" id="TQF15979.1"/>
    </source>
</evidence>
<organism evidence="2 3">
    <name type="scientific">Myxococcus llanfairpwllgwyngyllgogerychwyrndrobwllllantysiliogogogochensis</name>
    <dbReference type="NCBI Taxonomy" id="2590453"/>
    <lineage>
        <taxon>Bacteria</taxon>
        <taxon>Pseudomonadati</taxon>
        <taxon>Myxococcota</taxon>
        <taxon>Myxococcia</taxon>
        <taxon>Myxococcales</taxon>
        <taxon>Cystobacterineae</taxon>
        <taxon>Myxococcaceae</taxon>
        <taxon>Myxococcus</taxon>
    </lineage>
</organism>
<dbReference type="RefSeq" id="WP_141642387.1">
    <property type="nucleotide sequence ID" value="NZ_VIFM01000032.1"/>
</dbReference>
<dbReference type="Gene3D" id="1.10.1200.10">
    <property type="entry name" value="ACP-like"/>
    <property type="match status" value="1"/>
</dbReference>
<dbReference type="SUPFAM" id="SSF47336">
    <property type="entry name" value="ACP-like"/>
    <property type="match status" value="1"/>
</dbReference>
<dbReference type="OrthoDB" id="2625323at2"/>
<gene>
    <name evidence="2" type="ORF">FJV41_10935</name>
</gene>
<evidence type="ECO:0000259" key="1">
    <source>
        <dbReference type="PROSITE" id="PS50075"/>
    </source>
</evidence>
<comment type="caution">
    <text evidence="2">The sequence shown here is derived from an EMBL/GenBank/DDBJ whole genome shotgun (WGS) entry which is preliminary data.</text>
</comment>
<sequence>MNETVASYTEEQVAQIIRAHIDQEFLFRTKDSGLADDDSLIARGVIDSMGIFRLVNFLEQRFEISVSPPDIVMENFRSLQAIRAFTVTRLRGRDGQETD</sequence>
<dbReference type="Pfam" id="PF00550">
    <property type="entry name" value="PP-binding"/>
    <property type="match status" value="1"/>
</dbReference>
<dbReference type="InterPro" id="IPR036736">
    <property type="entry name" value="ACP-like_sf"/>
</dbReference>
<reference evidence="2 3" key="1">
    <citation type="submission" date="2019-06" db="EMBL/GenBank/DDBJ databases">
        <authorList>
            <person name="Livingstone P."/>
            <person name="Whitworth D."/>
        </authorList>
    </citation>
    <scope>NUCLEOTIDE SEQUENCE [LARGE SCALE GENOMIC DNA]</scope>
    <source>
        <strain evidence="2 3">AM401</strain>
    </source>
</reference>
<dbReference type="Proteomes" id="UP000315369">
    <property type="component" value="Unassembled WGS sequence"/>
</dbReference>
<proteinExistence type="predicted"/>
<protein>
    <submittedName>
        <fullName evidence="2">Acyl carrier protein</fullName>
    </submittedName>
</protein>
<dbReference type="AlphaFoldDB" id="A0A540X451"/>
<accession>A0A540X451</accession>
<dbReference type="EMBL" id="VIFM01000032">
    <property type="protein sequence ID" value="TQF15979.1"/>
    <property type="molecule type" value="Genomic_DNA"/>
</dbReference>
<evidence type="ECO:0000313" key="3">
    <source>
        <dbReference type="Proteomes" id="UP000315369"/>
    </source>
</evidence>
<dbReference type="PROSITE" id="PS50075">
    <property type="entry name" value="CARRIER"/>
    <property type="match status" value="1"/>
</dbReference>
<feature type="domain" description="Carrier" evidence="1">
    <location>
        <begin position="8"/>
        <end position="90"/>
    </location>
</feature>